<keyword evidence="14" id="KW-0012">Acyltransferase</keyword>
<comment type="cofactor">
    <cofactor evidence="1 12">
        <name>pyridoxal 5'-phosphate</name>
        <dbReference type="ChEBI" id="CHEBI:597326"/>
    </cofactor>
</comment>
<accession>A0A0M6W9H1</accession>
<dbReference type="PANTHER" id="PTHR13693">
    <property type="entry name" value="CLASS II AMINOTRANSFERASE/8-AMINO-7-OXONONANOATE SYNTHASE"/>
    <property type="match status" value="1"/>
</dbReference>
<comment type="similarity">
    <text evidence="3">Belongs to the class-II pyridoxal-phosphate-dependent aminotransferase family. BioF subfamily.</text>
</comment>
<evidence type="ECO:0000256" key="3">
    <source>
        <dbReference type="ARBA" id="ARBA00010008"/>
    </source>
</evidence>
<evidence type="ECO:0000256" key="4">
    <source>
        <dbReference type="ARBA" id="ARBA00011738"/>
    </source>
</evidence>
<keyword evidence="7" id="KW-0093">Biotin biosynthesis</keyword>
<gene>
    <name evidence="14" type="primary">bioF</name>
    <name evidence="14" type="ORF">SOFFGTOCOR_0554</name>
</gene>
<comment type="catalytic activity">
    <reaction evidence="11">
        <text>6-carboxyhexanoyl-[ACP] + L-alanine + H(+) = (8S)-8-amino-7-oxononanoate + holo-[ACP] + CO2</text>
        <dbReference type="Rhea" id="RHEA:42288"/>
        <dbReference type="Rhea" id="RHEA-COMP:9685"/>
        <dbReference type="Rhea" id="RHEA-COMP:9955"/>
        <dbReference type="ChEBI" id="CHEBI:15378"/>
        <dbReference type="ChEBI" id="CHEBI:16526"/>
        <dbReference type="ChEBI" id="CHEBI:57972"/>
        <dbReference type="ChEBI" id="CHEBI:64479"/>
        <dbReference type="ChEBI" id="CHEBI:78846"/>
        <dbReference type="ChEBI" id="CHEBI:149468"/>
        <dbReference type="EC" id="2.3.1.47"/>
    </reaction>
</comment>
<dbReference type="InterPro" id="IPR015424">
    <property type="entry name" value="PyrdxlP-dep_Trfase"/>
</dbReference>
<evidence type="ECO:0000256" key="5">
    <source>
        <dbReference type="ARBA" id="ARBA00013187"/>
    </source>
</evidence>
<dbReference type="GO" id="GO:0030170">
    <property type="term" value="F:pyridoxal phosphate binding"/>
    <property type="evidence" value="ECO:0007669"/>
    <property type="project" value="InterPro"/>
</dbReference>
<dbReference type="GO" id="GO:0009102">
    <property type="term" value="P:biotin biosynthetic process"/>
    <property type="evidence" value="ECO:0007669"/>
    <property type="project" value="UniProtKB-KW"/>
</dbReference>
<dbReference type="Pfam" id="PF00155">
    <property type="entry name" value="Aminotran_1_2"/>
    <property type="match status" value="1"/>
</dbReference>
<dbReference type="Gene3D" id="3.40.640.10">
    <property type="entry name" value="Type I PLP-dependent aspartate aminotransferase-like (Major domain)"/>
    <property type="match status" value="1"/>
</dbReference>
<dbReference type="InterPro" id="IPR015422">
    <property type="entry name" value="PyrdxlP-dep_Trfase_small"/>
</dbReference>
<dbReference type="InterPro" id="IPR001917">
    <property type="entry name" value="Aminotrans_II_pyridoxalP_BS"/>
</dbReference>
<dbReference type="PROSITE" id="PS00599">
    <property type="entry name" value="AA_TRANSFER_CLASS_2"/>
    <property type="match status" value="1"/>
</dbReference>
<reference evidence="15" key="1">
    <citation type="submission" date="2015-05" db="EMBL/GenBank/DDBJ databases">
        <authorList>
            <person name="Manzano-Marin A."/>
        </authorList>
    </citation>
    <scope>NUCLEOTIDE SEQUENCE [LARGE SCALE GENOMIC DNA]</scope>
    <source>
        <strain evidence="15">officinalis</strain>
    </source>
</reference>
<evidence type="ECO:0000256" key="7">
    <source>
        <dbReference type="ARBA" id="ARBA00022756"/>
    </source>
</evidence>
<name>A0A0M6W9H1_9GAMM</name>
<evidence type="ECO:0000256" key="11">
    <source>
        <dbReference type="ARBA" id="ARBA00047715"/>
    </source>
</evidence>
<dbReference type="Gene3D" id="3.90.1150.10">
    <property type="entry name" value="Aspartate Aminotransferase, domain 1"/>
    <property type="match status" value="1"/>
</dbReference>
<dbReference type="InterPro" id="IPR004839">
    <property type="entry name" value="Aminotransferase_I/II_large"/>
</dbReference>
<keyword evidence="15" id="KW-1185">Reference proteome</keyword>
<dbReference type="SUPFAM" id="SSF53383">
    <property type="entry name" value="PLP-dependent transferases"/>
    <property type="match status" value="1"/>
</dbReference>
<evidence type="ECO:0000256" key="10">
    <source>
        <dbReference type="ARBA" id="ARBA00033381"/>
    </source>
</evidence>
<evidence type="ECO:0000256" key="9">
    <source>
        <dbReference type="ARBA" id="ARBA00032610"/>
    </source>
</evidence>
<organism evidence="14 15">
    <name type="scientific">Candidatus Providencia siddallii</name>
    <dbReference type="NCBI Taxonomy" id="1715285"/>
    <lineage>
        <taxon>Bacteria</taxon>
        <taxon>Pseudomonadati</taxon>
        <taxon>Pseudomonadota</taxon>
        <taxon>Gammaproteobacteria</taxon>
        <taxon>Enterobacterales</taxon>
        <taxon>Morganellaceae</taxon>
        <taxon>Providencia</taxon>
    </lineage>
</organism>
<keyword evidence="6 14" id="KW-0808">Transferase</keyword>
<dbReference type="PANTHER" id="PTHR13693:SF100">
    <property type="entry name" value="8-AMINO-7-OXONONANOATE SYNTHASE"/>
    <property type="match status" value="1"/>
</dbReference>
<dbReference type="GO" id="GO:0008710">
    <property type="term" value="F:8-amino-7-oxononanoate synthase activity"/>
    <property type="evidence" value="ECO:0007669"/>
    <property type="project" value="UniProtKB-EC"/>
</dbReference>
<dbReference type="AlphaFoldDB" id="A0A0M6W9H1"/>
<dbReference type="Proteomes" id="UP000242301">
    <property type="component" value="Unassembled WGS sequence"/>
</dbReference>
<proteinExistence type="inferred from homology"/>
<sequence length="385" mass="43012">MTWKLFIENQIKLYKKTSIWRERCCIDISNSRKLSFCGKTYLNFSSNDYLGISCNQMVINMWKNGIDQYGLGSGGSGHIIGYTKAHNNLEFKLAEWLGYSNALLFISGFAANQAVISALMTKKDRILADKLSHASIIEASIHTNAQVRRFHHNRIDSLDNLIKISFPGKTLVITEGIFSMDGDAAPIDELYNIAIKHNAWLMVDDAHGIGVVGNKGRGSCDLYGIKPEILVVTFGKAFGLSGAAVLCDKQISDFFIQKARHLIYSTSMPPAQAVAISEAVKQIQLADIARAKLNNNIKYFRDNFNLKYIRLSSSTTAIQPLIIGSNSQSQKLSRFLREKKYIWVQAIRPPTVPLGSARLRVTLNAMHQQSDIDILLEALNDFVFV</sequence>
<dbReference type="EMBL" id="CVRF01000003">
    <property type="protein sequence ID" value="CRK85957.1"/>
    <property type="molecule type" value="Genomic_DNA"/>
</dbReference>
<evidence type="ECO:0000256" key="12">
    <source>
        <dbReference type="RuleBase" id="RU003693"/>
    </source>
</evidence>
<comment type="pathway">
    <text evidence="2">Cofactor biosynthesis; biotin biosynthesis.</text>
</comment>
<evidence type="ECO:0000256" key="2">
    <source>
        <dbReference type="ARBA" id="ARBA00004746"/>
    </source>
</evidence>
<dbReference type="InterPro" id="IPR050087">
    <property type="entry name" value="AON_synthase_class-II"/>
</dbReference>
<dbReference type="STRING" id="1715285.SOFFGTOCOR_0554"/>
<protein>
    <recommendedName>
        <fullName evidence="5">8-amino-7-oxononanoate synthase</fullName>
        <ecNumber evidence="5">2.3.1.47</ecNumber>
    </recommendedName>
    <alternativeName>
        <fullName evidence="9">7-keto-8-amino-pelargonic acid synthase</fullName>
    </alternativeName>
    <alternativeName>
        <fullName evidence="10">8-amino-7-ketopelargonate synthase</fullName>
    </alternativeName>
</protein>
<feature type="domain" description="Aminotransferase class I/classII large" evidence="13">
    <location>
        <begin position="40"/>
        <end position="379"/>
    </location>
</feature>
<evidence type="ECO:0000313" key="15">
    <source>
        <dbReference type="Proteomes" id="UP000242301"/>
    </source>
</evidence>
<evidence type="ECO:0000256" key="1">
    <source>
        <dbReference type="ARBA" id="ARBA00001933"/>
    </source>
</evidence>
<dbReference type="EC" id="2.3.1.47" evidence="5"/>
<evidence type="ECO:0000256" key="6">
    <source>
        <dbReference type="ARBA" id="ARBA00022679"/>
    </source>
</evidence>
<evidence type="ECO:0000256" key="8">
    <source>
        <dbReference type="ARBA" id="ARBA00022898"/>
    </source>
</evidence>
<comment type="subunit">
    <text evidence="4">Homodimer.</text>
</comment>
<evidence type="ECO:0000313" key="14">
    <source>
        <dbReference type="EMBL" id="CRK85957.1"/>
    </source>
</evidence>
<dbReference type="InterPro" id="IPR015421">
    <property type="entry name" value="PyrdxlP-dep_Trfase_major"/>
</dbReference>
<keyword evidence="8 12" id="KW-0663">Pyridoxal phosphate</keyword>
<evidence type="ECO:0000259" key="13">
    <source>
        <dbReference type="Pfam" id="PF00155"/>
    </source>
</evidence>